<proteinExistence type="predicted"/>
<dbReference type="EMBL" id="JAQFWQ010000152">
    <property type="protein sequence ID" value="MDA2814910.1"/>
    <property type="molecule type" value="Genomic_DNA"/>
</dbReference>
<dbReference type="InterPro" id="IPR008634">
    <property type="entry name" value="Gas-vesicle_GvpO"/>
</dbReference>
<dbReference type="Proteomes" id="UP001527866">
    <property type="component" value="Unassembled WGS sequence"/>
</dbReference>
<protein>
    <submittedName>
        <fullName evidence="1">Gas vesicle protein</fullName>
    </submittedName>
</protein>
<dbReference type="Pfam" id="PF05800">
    <property type="entry name" value="GvpO"/>
    <property type="match status" value="1"/>
</dbReference>
<reference evidence="1 2" key="1">
    <citation type="submission" date="2023-01" db="EMBL/GenBank/DDBJ databases">
        <title>Draft genome sequence of Nocardiopsis sp. RSe5-2 isolated from halophytes.</title>
        <authorList>
            <person name="Duangmal K."/>
            <person name="Chantavorakit T."/>
        </authorList>
    </citation>
    <scope>NUCLEOTIDE SEQUENCE [LARGE SCALE GENOMIC DNA]</scope>
    <source>
        <strain evidence="1 2">RSe5-2</strain>
    </source>
</reference>
<keyword evidence="2" id="KW-1185">Reference proteome</keyword>
<sequence>MGRERRTGDGAALTAVADAVRAARERFEAVAGTPVEAVTAAERDGSGWRLAVEVVEVRRIPDSTSIVADYTVDLDGEGNLTGYRRRSRHVRGRAGGG</sequence>
<evidence type="ECO:0000313" key="1">
    <source>
        <dbReference type="EMBL" id="MDA2814910.1"/>
    </source>
</evidence>
<organism evidence="1 2">
    <name type="scientific">Nocardiopsis endophytica</name>
    <dbReference type="NCBI Taxonomy" id="3018445"/>
    <lineage>
        <taxon>Bacteria</taxon>
        <taxon>Bacillati</taxon>
        <taxon>Actinomycetota</taxon>
        <taxon>Actinomycetes</taxon>
        <taxon>Streptosporangiales</taxon>
        <taxon>Nocardiopsidaceae</taxon>
        <taxon>Nocardiopsis</taxon>
    </lineage>
</organism>
<accession>A0ABT4UEX3</accession>
<dbReference type="RefSeq" id="WP_270690465.1">
    <property type="nucleotide sequence ID" value="NZ_JAQFWQ010000152.1"/>
</dbReference>
<name>A0ABT4UEX3_9ACTN</name>
<comment type="caution">
    <text evidence="1">The sequence shown here is derived from an EMBL/GenBank/DDBJ whole genome shotgun (WGS) entry which is preliminary data.</text>
</comment>
<evidence type="ECO:0000313" key="2">
    <source>
        <dbReference type="Proteomes" id="UP001527866"/>
    </source>
</evidence>
<gene>
    <name evidence="1" type="ORF">O4J56_29965</name>
</gene>